<accession>A0A645G0Z3</accession>
<protein>
    <submittedName>
        <fullName evidence="1">Uncharacterized protein</fullName>
    </submittedName>
</protein>
<evidence type="ECO:0000313" key="1">
    <source>
        <dbReference type="EMBL" id="MPN17853.1"/>
    </source>
</evidence>
<dbReference type="AlphaFoldDB" id="A0A645G0Z3"/>
<reference evidence="1" key="1">
    <citation type="submission" date="2019-08" db="EMBL/GenBank/DDBJ databases">
        <authorList>
            <person name="Kucharzyk K."/>
            <person name="Murdoch R.W."/>
            <person name="Higgins S."/>
            <person name="Loffler F."/>
        </authorList>
    </citation>
    <scope>NUCLEOTIDE SEQUENCE</scope>
</reference>
<name>A0A645G0Z3_9ZZZZ</name>
<proteinExistence type="predicted"/>
<dbReference type="EMBL" id="VSSQ01065072">
    <property type="protein sequence ID" value="MPN17853.1"/>
    <property type="molecule type" value="Genomic_DNA"/>
</dbReference>
<comment type="caution">
    <text evidence="1">The sequence shown here is derived from an EMBL/GenBank/DDBJ whole genome shotgun (WGS) entry which is preliminary data.</text>
</comment>
<sequence>MHRVLRCIYFLIRIPVRSFGSADLVDIAVHHALFGVFDVRLQFEDSRLLVAALYRVDKPGVFGQRVGRHGLDDLHGAHHVLLAYIVQERRQMLVAKEQERNLMQFGIQLHISGAAAGLDHLLLHAAQLAHPVDMLLRELFKHLFYHVDLQAFAYLEDLQ</sequence>
<gene>
    <name evidence="1" type="ORF">SDC9_165208</name>
</gene>
<organism evidence="1">
    <name type="scientific">bioreactor metagenome</name>
    <dbReference type="NCBI Taxonomy" id="1076179"/>
    <lineage>
        <taxon>unclassified sequences</taxon>
        <taxon>metagenomes</taxon>
        <taxon>ecological metagenomes</taxon>
    </lineage>
</organism>